<name>A0ABS5EZK3_9PROT</name>
<dbReference type="RefSeq" id="WP_211853405.1">
    <property type="nucleotide sequence ID" value="NZ_JAAGBB010000017.1"/>
</dbReference>
<evidence type="ECO:0000313" key="2">
    <source>
        <dbReference type="EMBL" id="MBR0665736.1"/>
    </source>
</evidence>
<dbReference type="PANTHER" id="PTHR42928">
    <property type="entry name" value="TRICARBOXYLATE-BINDING PROTEIN"/>
    <property type="match status" value="1"/>
</dbReference>
<dbReference type="SUPFAM" id="SSF53850">
    <property type="entry name" value="Periplasmic binding protein-like II"/>
    <property type="match status" value="1"/>
</dbReference>
<keyword evidence="3" id="KW-1185">Reference proteome</keyword>
<dbReference type="InterPro" id="IPR005064">
    <property type="entry name" value="BUG"/>
</dbReference>
<evidence type="ECO:0000313" key="3">
    <source>
        <dbReference type="Proteomes" id="UP001196870"/>
    </source>
</evidence>
<dbReference type="EMBL" id="JAAGBB010000017">
    <property type="protein sequence ID" value="MBR0665736.1"/>
    <property type="molecule type" value="Genomic_DNA"/>
</dbReference>
<dbReference type="Gene3D" id="3.40.190.10">
    <property type="entry name" value="Periplasmic binding protein-like II"/>
    <property type="match status" value="1"/>
</dbReference>
<accession>A0ABS5EZK3</accession>
<dbReference type="Pfam" id="PF03401">
    <property type="entry name" value="TctC"/>
    <property type="match status" value="1"/>
</dbReference>
<evidence type="ECO:0000256" key="1">
    <source>
        <dbReference type="ARBA" id="ARBA00006987"/>
    </source>
</evidence>
<dbReference type="PANTHER" id="PTHR42928:SF5">
    <property type="entry name" value="BLR1237 PROTEIN"/>
    <property type="match status" value="1"/>
</dbReference>
<dbReference type="PIRSF" id="PIRSF017082">
    <property type="entry name" value="YflP"/>
    <property type="match status" value="1"/>
</dbReference>
<dbReference type="Gene3D" id="3.40.190.150">
    <property type="entry name" value="Bordetella uptake gene, domain 1"/>
    <property type="match status" value="1"/>
</dbReference>
<reference evidence="3" key="1">
    <citation type="journal article" date="2021" name="Syst. Appl. Microbiol.">
        <title>Roseomonas hellenica sp. nov., isolated from roots of wild-growing Alkanna tinctoria.</title>
        <authorList>
            <person name="Rat A."/>
            <person name="Naranjo H.D."/>
            <person name="Lebbe L."/>
            <person name="Cnockaert M."/>
            <person name="Krigas N."/>
            <person name="Grigoriadou K."/>
            <person name="Maloupa E."/>
            <person name="Willems A."/>
        </authorList>
    </citation>
    <scope>NUCLEOTIDE SEQUENCE [LARGE SCALE GENOMIC DNA]</scope>
    <source>
        <strain evidence="3">LMG 31523</strain>
    </source>
</reference>
<organism evidence="2 3">
    <name type="scientific">Plastoroseomonas hellenica</name>
    <dbReference type="NCBI Taxonomy" id="2687306"/>
    <lineage>
        <taxon>Bacteria</taxon>
        <taxon>Pseudomonadati</taxon>
        <taxon>Pseudomonadota</taxon>
        <taxon>Alphaproteobacteria</taxon>
        <taxon>Acetobacterales</taxon>
        <taxon>Acetobacteraceae</taxon>
        <taxon>Plastoroseomonas</taxon>
    </lineage>
</organism>
<sequence>MTQMDRRSLWRVGLAAGAAAWLPGTAGAQAWPTRPIRLVVPFAAGTTTDLLARILSRHLSQALGQSVVVDNRSGAGGNLGVATVAKSPPDGYTLVLGTSGTHGVNASLYRDQGYDPVRDFAPIMPFVTAPAVLAVGRRLGVTTLAELVALAKQRPGALTFASAGNGTTGHLSQALLDLRAGIQTVHVPYRSGAQAITDLLASQVDAMFYHYLPLVQHFREGSLLPLAVTAPRRAEALAAVPTMQEGGLPDFVVEGWWALYAPAGTPPALIAQLNAAANALLRDPEAIEGLRAQGVAPIGGTPERLQVMTREEVAKWRPIIAAAGIQAD</sequence>
<protein>
    <submittedName>
        <fullName evidence="2">Tripartite tricarboxylate transporter substrate binding protein</fullName>
    </submittedName>
</protein>
<comment type="caution">
    <text evidence="2">The sequence shown here is derived from an EMBL/GenBank/DDBJ whole genome shotgun (WGS) entry which is preliminary data.</text>
</comment>
<gene>
    <name evidence="2" type="ORF">GXW71_15365</name>
</gene>
<comment type="similarity">
    <text evidence="1">Belongs to the UPF0065 (bug) family.</text>
</comment>
<dbReference type="InterPro" id="IPR006311">
    <property type="entry name" value="TAT_signal"/>
</dbReference>
<dbReference type="InterPro" id="IPR042100">
    <property type="entry name" value="Bug_dom1"/>
</dbReference>
<dbReference type="CDD" id="cd13578">
    <property type="entry name" value="PBP2_Bug27"/>
    <property type="match status" value="1"/>
</dbReference>
<proteinExistence type="inferred from homology"/>
<dbReference type="Proteomes" id="UP001196870">
    <property type="component" value="Unassembled WGS sequence"/>
</dbReference>
<dbReference type="PROSITE" id="PS51318">
    <property type="entry name" value="TAT"/>
    <property type="match status" value="1"/>
</dbReference>